<feature type="transmembrane region" description="Helical" evidence="9">
    <location>
        <begin position="176"/>
        <end position="199"/>
    </location>
</feature>
<accession>A0A1G5NBE5</accession>
<keyword evidence="3" id="KW-0808">Transferase</keyword>
<keyword evidence="6 9" id="KW-0472">Membrane</keyword>
<evidence type="ECO:0008006" key="12">
    <source>
        <dbReference type="Google" id="ProtNLM"/>
    </source>
</evidence>
<name>A0A1G5NBE5_AFIMA</name>
<dbReference type="GO" id="GO:0016758">
    <property type="term" value="F:hexosyltransferase activity"/>
    <property type="evidence" value="ECO:0007669"/>
    <property type="project" value="InterPro"/>
</dbReference>
<sequence>MPRFTILNDRRFWLFFAFALTLLGFPRGILLDWIYRTGSLTDLNHPGGADFVTFWVAAKGALSGHAGNLYDPSFFSRAMVDQFGEDFDMRWLYPPHFLLLIFPLGALPYSVAYTAFQAIGLVAFASLGILAPRRCEMSLWLVFAPTSILCLLVGQTALLVGALSIGAIFLWDRKPILAGVFLGLLTIKPQFGVLIPLVLLIERRWLVIASATLTTCALVAFAGLVFGFDAWRDFILNIAGPQGDVLRANAKTFLEIQMSVYGGMRLAGFEADTAMLTQIGVGSAAIIALITTLRSAARRCTKLAMLVTSTYLCVPYILFYDLAAPTFIAVWLYLGYGLEKGAGPVLSILLVLVATLSFVNGLTVAMGFSAGPLVFVALATALFFRAREESARAPEHQRSPQPDETTPRAGDRPVLARESAASWR</sequence>
<feature type="transmembrane region" description="Helical" evidence="9">
    <location>
        <begin position="206"/>
        <end position="228"/>
    </location>
</feature>
<proteinExistence type="inferred from homology"/>
<dbReference type="EMBL" id="FMVW01000003">
    <property type="protein sequence ID" value="SCZ34733.1"/>
    <property type="molecule type" value="Genomic_DNA"/>
</dbReference>
<feature type="compositionally biased region" description="Basic and acidic residues" evidence="8">
    <location>
        <begin position="405"/>
        <end position="415"/>
    </location>
</feature>
<feature type="transmembrane region" description="Helical" evidence="9">
    <location>
        <begin position="274"/>
        <end position="293"/>
    </location>
</feature>
<comment type="subcellular location">
    <subcellularLocation>
        <location evidence="1">Cell membrane</location>
        <topology evidence="1">Multi-pass membrane protein</topology>
    </subcellularLocation>
</comment>
<dbReference type="GO" id="GO:0005886">
    <property type="term" value="C:plasma membrane"/>
    <property type="evidence" value="ECO:0007669"/>
    <property type="project" value="UniProtKB-SubCell"/>
</dbReference>
<feature type="transmembrane region" description="Helical" evidence="9">
    <location>
        <begin position="115"/>
        <end position="132"/>
    </location>
</feature>
<feature type="transmembrane region" description="Helical" evidence="9">
    <location>
        <begin position="346"/>
        <end position="379"/>
    </location>
</feature>
<feature type="transmembrane region" description="Helical" evidence="9">
    <location>
        <begin position="305"/>
        <end position="334"/>
    </location>
</feature>
<feature type="transmembrane region" description="Helical" evidence="9">
    <location>
        <begin position="139"/>
        <end position="170"/>
    </location>
</feature>
<organism evidence="10 11">
    <name type="scientific">Afifella marina DSM 2698</name>
    <dbReference type="NCBI Taxonomy" id="1120955"/>
    <lineage>
        <taxon>Bacteria</taxon>
        <taxon>Pseudomonadati</taxon>
        <taxon>Pseudomonadota</taxon>
        <taxon>Alphaproteobacteria</taxon>
        <taxon>Hyphomicrobiales</taxon>
        <taxon>Afifellaceae</taxon>
        <taxon>Afifella</taxon>
    </lineage>
</organism>
<evidence type="ECO:0000256" key="7">
    <source>
        <dbReference type="ARBA" id="ARBA00024033"/>
    </source>
</evidence>
<evidence type="ECO:0000256" key="6">
    <source>
        <dbReference type="ARBA" id="ARBA00023136"/>
    </source>
</evidence>
<dbReference type="AlphaFoldDB" id="A0A1G5NBE5"/>
<dbReference type="InterPro" id="IPR018584">
    <property type="entry name" value="GT87"/>
</dbReference>
<feature type="region of interest" description="Disordered" evidence="8">
    <location>
        <begin position="390"/>
        <end position="424"/>
    </location>
</feature>
<evidence type="ECO:0000256" key="5">
    <source>
        <dbReference type="ARBA" id="ARBA00022989"/>
    </source>
</evidence>
<dbReference type="OrthoDB" id="7679563at2"/>
<evidence type="ECO:0000313" key="10">
    <source>
        <dbReference type="EMBL" id="SCZ34733.1"/>
    </source>
</evidence>
<evidence type="ECO:0000256" key="8">
    <source>
        <dbReference type="SAM" id="MobiDB-lite"/>
    </source>
</evidence>
<dbReference type="RefSeq" id="WP_092811676.1">
    <property type="nucleotide sequence ID" value="NZ_FMVW01000003.1"/>
</dbReference>
<evidence type="ECO:0000256" key="3">
    <source>
        <dbReference type="ARBA" id="ARBA00022679"/>
    </source>
</evidence>
<dbReference type="Proteomes" id="UP000199347">
    <property type="component" value="Unassembled WGS sequence"/>
</dbReference>
<dbReference type="STRING" id="1120955.SAMN03080610_01756"/>
<keyword evidence="5 9" id="KW-1133">Transmembrane helix</keyword>
<reference evidence="10 11" key="1">
    <citation type="submission" date="2016-10" db="EMBL/GenBank/DDBJ databases">
        <authorList>
            <person name="de Groot N.N."/>
        </authorList>
    </citation>
    <scope>NUCLEOTIDE SEQUENCE [LARGE SCALE GENOMIC DNA]</scope>
    <source>
        <strain evidence="10 11">DSM 2698</strain>
    </source>
</reference>
<gene>
    <name evidence="10" type="ORF">SAMN03080610_01756</name>
</gene>
<feature type="transmembrane region" description="Helical" evidence="9">
    <location>
        <begin position="12"/>
        <end position="31"/>
    </location>
</feature>
<keyword evidence="11" id="KW-1185">Reference proteome</keyword>
<evidence type="ECO:0000256" key="4">
    <source>
        <dbReference type="ARBA" id="ARBA00022692"/>
    </source>
</evidence>
<evidence type="ECO:0000256" key="9">
    <source>
        <dbReference type="SAM" id="Phobius"/>
    </source>
</evidence>
<evidence type="ECO:0000256" key="1">
    <source>
        <dbReference type="ARBA" id="ARBA00004651"/>
    </source>
</evidence>
<keyword evidence="2" id="KW-1003">Cell membrane</keyword>
<evidence type="ECO:0000256" key="2">
    <source>
        <dbReference type="ARBA" id="ARBA00022475"/>
    </source>
</evidence>
<protein>
    <recommendedName>
        <fullName evidence="12">DUF2029 domain-containing protein</fullName>
    </recommendedName>
</protein>
<comment type="similarity">
    <text evidence="7">Belongs to the glycosyltransferase 87 family.</text>
</comment>
<evidence type="ECO:0000313" key="11">
    <source>
        <dbReference type="Proteomes" id="UP000199347"/>
    </source>
</evidence>
<keyword evidence="4 9" id="KW-0812">Transmembrane</keyword>
<dbReference type="Pfam" id="PF09594">
    <property type="entry name" value="GT87"/>
    <property type="match status" value="1"/>
</dbReference>